<dbReference type="PROSITE" id="PS50010">
    <property type="entry name" value="DH_2"/>
    <property type="match status" value="1"/>
</dbReference>
<feature type="compositionally biased region" description="Pro residues" evidence="1">
    <location>
        <begin position="239"/>
        <end position="258"/>
    </location>
</feature>
<dbReference type="InterPro" id="IPR047270">
    <property type="entry name" value="PH_ephexin"/>
</dbReference>
<feature type="domain" description="DH" evidence="2">
    <location>
        <begin position="324"/>
        <end position="377"/>
    </location>
</feature>
<feature type="region of interest" description="Disordered" evidence="1">
    <location>
        <begin position="215"/>
        <end position="292"/>
    </location>
</feature>
<feature type="compositionally biased region" description="Basic and acidic residues" evidence="1">
    <location>
        <begin position="71"/>
        <end position="86"/>
    </location>
</feature>
<dbReference type="PANTHER" id="PTHR12845:SF7">
    <property type="entry name" value="RHO GUANINE NUCLEOTIDE EXCHANGE FACTOR 15"/>
    <property type="match status" value="1"/>
</dbReference>
<dbReference type="InterPro" id="IPR011993">
    <property type="entry name" value="PH-like_dom_sf"/>
</dbReference>
<proteinExistence type="predicted"/>
<dbReference type="Gene3D" id="2.30.29.30">
    <property type="entry name" value="Pleckstrin-homology domain (PH domain)/Phosphotyrosine-binding domain (PTB)"/>
    <property type="match status" value="1"/>
</dbReference>
<evidence type="ECO:0000256" key="1">
    <source>
        <dbReference type="SAM" id="MobiDB-lite"/>
    </source>
</evidence>
<keyword evidence="4" id="KW-1185">Reference proteome</keyword>
<dbReference type="CDD" id="cd01221">
    <property type="entry name" value="PH_ephexin"/>
    <property type="match status" value="1"/>
</dbReference>
<dbReference type="SUPFAM" id="SSF50729">
    <property type="entry name" value="PH domain-like"/>
    <property type="match status" value="1"/>
</dbReference>
<feature type="region of interest" description="Disordered" evidence="1">
    <location>
        <begin position="1"/>
        <end position="130"/>
    </location>
</feature>
<protein>
    <submittedName>
        <fullName evidence="3">Rho guanine nucleotide exchange factor 15b</fullName>
    </submittedName>
</protein>
<dbReference type="InterPro" id="IPR047271">
    <property type="entry name" value="Ephexin-like"/>
</dbReference>
<dbReference type="InterPro" id="IPR000219">
    <property type="entry name" value="DH_dom"/>
</dbReference>
<dbReference type="GeneTree" id="ENSGT01030000234571"/>
<dbReference type="Pfam" id="PF00621">
    <property type="entry name" value="RhoGEF"/>
    <property type="match status" value="1"/>
</dbReference>
<accession>A0A3Q2TXP4</accession>
<name>A0A3Q2TXP4_FUNHE</name>
<dbReference type="PANTHER" id="PTHR12845">
    <property type="entry name" value="GUANINE NUCLEOTIDE EXCHANGE FACTOR"/>
    <property type="match status" value="1"/>
</dbReference>
<sequence length="558" mass="62134">MERPTSPLNPDVKRRPEVPPRSLYSDSRSLAGGGSSSGAAQGQVKEIVRRITKQESIDAGEKLANGAAEPSPRKEVKTPPEVKPRPDVGPQPQAGTKLAAPLAPPLPKKRSRTPKKLTESDGVSTDGRRSGTAAMCVLEHPEAFYRESGDRSTSFVSTAPDGKEGAVQMSGAAEAKDEDTLYSTLAHYCSKNCTCMCHLQRPGMMLIWVPVEEHENERPGGTAREADVPSSHRLRPEPPKTSPPSSPLVPLRPPPAPPKTFSRSNSTASTRSTIFPGSKTSSNNGQGARGSVVPAVSQSTLWQELPAVRDSGMLDQLTADQIKYQEVRRRNFQMKTNGQFATVINRLQEQPQCQRLPFLSFLLLPFQRITRIKILIEVSATSLIIDQCNKDVGKMKQMEELIETSKMLEFDKLKAIPIISETRYLEKKGELQEMSKSKTFVNMRARFSVVYLFLFNDWLLITAKKSSDRYLVMDHAHRSLVQAQPLGECFGGGTTYENCFNLVMLENHQGRIRLSDGQKGWFPDANVIEITNEHVRRRNIKERYRVSQATRLAKNRSR</sequence>
<evidence type="ECO:0000313" key="4">
    <source>
        <dbReference type="Proteomes" id="UP000265000"/>
    </source>
</evidence>
<organism evidence="3 4">
    <name type="scientific">Fundulus heteroclitus</name>
    <name type="common">Killifish</name>
    <name type="synonym">Mummichog</name>
    <dbReference type="NCBI Taxonomy" id="8078"/>
    <lineage>
        <taxon>Eukaryota</taxon>
        <taxon>Metazoa</taxon>
        <taxon>Chordata</taxon>
        <taxon>Craniata</taxon>
        <taxon>Vertebrata</taxon>
        <taxon>Euteleostomi</taxon>
        <taxon>Actinopterygii</taxon>
        <taxon>Neopterygii</taxon>
        <taxon>Teleostei</taxon>
        <taxon>Neoteleostei</taxon>
        <taxon>Acanthomorphata</taxon>
        <taxon>Ovalentaria</taxon>
        <taxon>Atherinomorphae</taxon>
        <taxon>Cyprinodontiformes</taxon>
        <taxon>Fundulidae</taxon>
        <taxon>Fundulus</taxon>
    </lineage>
</organism>
<dbReference type="GO" id="GO:0005085">
    <property type="term" value="F:guanyl-nucleotide exchange factor activity"/>
    <property type="evidence" value="ECO:0007669"/>
    <property type="project" value="InterPro"/>
</dbReference>
<dbReference type="Ensembl" id="ENSFHET00000014707.1">
    <property type="protein sequence ID" value="ENSFHEP00000021740.1"/>
    <property type="gene ID" value="ENSFHEG00000001691.1"/>
</dbReference>
<feature type="compositionally biased region" description="Low complexity" evidence="1">
    <location>
        <begin position="260"/>
        <end position="273"/>
    </location>
</feature>
<dbReference type="SUPFAM" id="SSF48065">
    <property type="entry name" value="DBL homology domain (DH-domain)"/>
    <property type="match status" value="1"/>
</dbReference>
<dbReference type="AlphaFoldDB" id="A0A3Q2TXP4"/>
<dbReference type="STRING" id="8078.ENSFHEP00000021740"/>
<evidence type="ECO:0000259" key="2">
    <source>
        <dbReference type="PROSITE" id="PS50010"/>
    </source>
</evidence>
<reference evidence="3" key="2">
    <citation type="submission" date="2025-09" db="UniProtKB">
        <authorList>
            <consortium name="Ensembl"/>
        </authorList>
    </citation>
    <scope>IDENTIFICATION</scope>
</reference>
<dbReference type="InterPro" id="IPR035899">
    <property type="entry name" value="DBL_dom_sf"/>
</dbReference>
<evidence type="ECO:0000313" key="3">
    <source>
        <dbReference type="Ensembl" id="ENSFHEP00000021740.1"/>
    </source>
</evidence>
<dbReference type="Proteomes" id="UP000265000">
    <property type="component" value="Unplaced"/>
</dbReference>
<dbReference type="Gene3D" id="1.20.900.10">
    <property type="entry name" value="Dbl homology (DH) domain"/>
    <property type="match status" value="1"/>
</dbReference>
<feature type="compositionally biased region" description="Basic and acidic residues" evidence="1">
    <location>
        <begin position="46"/>
        <end position="61"/>
    </location>
</feature>
<reference evidence="3" key="1">
    <citation type="submission" date="2025-08" db="UniProtKB">
        <authorList>
            <consortium name="Ensembl"/>
        </authorList>
    </citation>
    <scope>IDENTIFICATION</scope>
</reference>